<dbReference type="Gene3D" id="3.60.21.10">
    <property type="match status" value="1"/>
</dbReference>
<keyword evidence="5" id="KW-0464">Manganese</keyword>
<keyword evidence="8" id="KW-1185">Reference proteome</keyword>
<dbReference type="Pfam" id="PF00149">
    <property type="entry name" value="Metallophos"/>
    <property type="match status" value="1"/>
</dbReference>
<feature type="domain" description="Calcineurin-like phosphoesterase" evidence="6">
    <location>
        <begin position="10"/>
        <end position="197"/>
    </location>
</feature>
<evidence type="ECO:0000259" key="6">
    <source>
        <dbReference type="Pfam" id="PF00149"/>
    </source>
</evidence>
<keyword evidence="3" id="KW-0479">Metal-binding</keyword>
<dbReference type="GO" id="GO:0009245">
    <property type="term" value="P:lipid A biosynthetic process"/>
    <property type="evidence" value="ECO:0007669"/>
    <property type="project" value="TreeGrafter"/>
</dbReference>
<dbReference type="InterPro" id="IPR004843">
    <property type="entry name" value="Calcineurin-like_PHP"/>
</dbReference>
<dbReference type="InterPro" id="IPR029052">
    <property type="entry name" value="Metallo-depent_PP-like"/>
</dbReference>
<dbReference type="GO" id="GO:0046872">
    <property type="term" value="F:metal ion binding"/>
    <property type="evidence" value="ECO:0007669"/>
    <property type="project" value="UniProtKB-KW"/>
</dbReference>
<evidence type="ECO:0000256" key="2">
    <source>
        <dbReference type="ARBA" id="ARBA00022519"/>
    </source>
</evidence>
<keyword evidence="2" id="KW-0997">Cell inner membrane</keyword>
<protein>
    <submittedName>
        <fullName evidence="7">Metallophosphoesterase</fullName>
    </submittedName>
</protein>
<keyword evidence="4" id="KW-0472">Membrane</keyword>
<dbReference type="EMBL" id="CP063078">
    <property type="protein sequence ID" value="QOQ88125.1"/>
    <property type="molecule type" value="Genomic_DNA"/>
</dbReference>
<dbReference type="SUPFAM" id="SSF56300">
    <property type="entry name" value="Metallo-dependent phosphatases"/>
    <property type="match status" value="1"/>
</dbReference>
<name>A0A7M1LKS1_9BACT</name>
<evidence type="ECO:0000256" key="3">
    <source>
        <dbReference type="ARBA" id="ARBA00022723"/>
    </source>
</evidence>
<organism evidence="7 8">
    <name type="scientific">Campylobacter corcagiensis</name>
    <dbReference type="NCBI Taxonomy" id="1448857"/>
    <lineage>
        <taxon>Bacteria</taxon>
        <taxon>Pseudomonadati</taxon>
        <taxon>Campylobacterota</taxon>
        <taxon>Epsilonproteobacteria</taxon>
        <taxon>Campylobacterales</taxon>
        <taxon>Campylobacteraceae</taxon>
        <taxon>Campylobacter</taxon>
    </lineage>
</organism>
<reference evidence="7 8" key="1">
    <citation type="submission" date="2020-10" db="EMBL/GenBank/DDBJ databases">
        <title>Campylobacter and Helicobacter PacBio genomes.</title>
        <authorList>
            <person name="Lane C."/>
        </authorList>
    </citation>
    <scope>NUCLEOTIDE SEQUENCE [LARGE SCALE GENOMIC DNA]</scope>
    <source>
        <strain evidence="7 8">2016D-0077</strain>
    </source>
</reference>
<evidence type="ECO:0000256" key="5">
    <source>
        <dbReference type="ARBA" id="ARBA00023211"/>
    </source>
</evidence>
<evidence type="ECO:0000313" key="7">
    <source>
        <dbReference type="EMBL" id="QOQ88125.1"/>
    </source>
</evidence>
<dbReference type="PANTHER" id="PTHR34990">
    <property type="entry name" value="UDP-2,3-DIACYLGLUCOSAMINE HYDROLASE-RELATED"/>
    <property type="match status" value="1"/>
</dbReference>
<dbReference type="InterPro" id="IPR043461">
    <property type="entry name" value="LpxH-like"/>
</dbReference>
<dbReference type="GO" id="GO:0008758">
    <property type="term" value="F:UDP-2,3-diacylglucosamine hydrolase activity"/>
    <property type="evidence" value="ECO:0007669"/>
    <property type="project" value="TreeGrafter"/>
</dbReference>
<dbReference type="AlphaFoldDB" id="A0A7M1LKS1"/>
<dbReference type="Proteomes" id="UP000594749">
    <property type="component" value="Chromosome"/>
</dbReference>
<dbReference type="OrthoDB" id="270739at2"/>
<proteinExistence type="predicted"/>
<evidence type="ECO:0000256" key="4">
    <source>
        <dbReference type="ARBA" id="ARBA00023136"/>
    </source>
</evidence>
<sequence length="239" mass="28116">MVFEVKSGAVFVADAHANVNKQEFKNWLLFVSKNHPNFSQIFFMGDMFDFLANTTYTQKFYAYEISLINELSKIYEIYYFEGNHDFNLTEIFPNVKVFSIKNQPAIFSSEVGDISLSHGDKFIPFFSGVFIRFLRNKPFLKFMDTIDKAMNFKISKLILKSQEDKTLYKKHPNFKSLIGKKISKYSTKFIIEGHYHQDEILEFNQKKYINLNSFAVNPKVYIVKFLNDTVMFTKFKGDM</sequence>
<dbReference type="GO" id="GO:0016020">
    <property type="term" value="C:membrane"/>
    <property type="evidence" value="ECO:0007669"/>
    <property type="project" value="GOC"/>
</dbReference>
<gene>
    <name evidence="7" type="ORF">IMC76_02655</name>
</gene>
<evidence type="ECO:0000256" key="1">
    <source>
        <dbReference type="ARBA" id="ARBA00022475"/>
    </source>
</evidence>
<evidence type="ECO:0000313" key="8">
    <source>
        <dbReference type="Proteomes" id="UP000594749"/>
    </source>
</evidence>
<accession>A0A7M1LKS1</accession>
<keyword evidence="1" id="KW-1003">Cell membrane</keyword>